<reference evidence="4" key="1">
    <citation type="submission" date="2012-11" db="EMBL/GenBank/DDBJ databases">
        <authorList>
            <person name="Lucero-Rivera Y.E."/>
            <person name="Tovar-Ramirez D."/>
        </authorList>
    </citation>
    <scope>NUCLEOTIDE SEQUENCE [LARGE SCALE GENOMIC DNA]</scope>
    <source>
        <strain evidence="4">Araruama</strain>
    </source>
</reference>
<protein>
    <submittedName>
        <fullName evidence="3">Uncharacterized protein</fullName>
    </submittedName>
</protein>
<gene>
    <name evidence="3" type="ORF">OMM_01002</name>
</gene>
<dbReference type="PANTHER" id="PTHR38768:SF1">
    <property type="entry name" value="UPF0502 PROTEIN YCEH"/>
    <property type="match status" value="1"/>
</dbReference>
<dbReference type="Gene3D" id="1.10.10.10">
    <property type="entry name" value="Winged helix-like DNA-binding domain superfamily/Winged helix DNA-binding domain"/>
    <property type="match status" value="2"/>
</dbReference>
<dbReference type="InterPro" id="IPR036390">
    <property type="entry name" value="WH_DNA-bd_sf"/>
</dbReference>
<dbReference type="InterPro" id="IPR036388">
    <property type="entry name" value="WH-like_DNA-bd_sf"/>
</dbReference>
<dbReference type="SUPFAM" id="SSF46785">
    <property type="entry name" value="Winged helix' DNA-binding domain"/>
    <property type="match status" value="2"/>
</dbReference>
<sequence length="220" mass="25520">MKDLMMNKEEARVLGSLIEKEMTTPDLYPLTLNALINACNQKTNRDPVVGYDEETVLQALDQLKGKDLVWESKLSRAIKYEERFTHNTQMVNKEAAVICVLLLRGPQTIGEIKSRTERMCNFSSLDDVTKTIESTALVDFVERLSRQPGQKESRYHHTMLLDAIEKETSHTDERERQNDLNPISVENERLENLEMKVEKIYNELNELRNAFIEFKNSLNN</sequence>
<proteinExistence type="inferred from homology"/>
<evidence type="ECO:0000256" key="2">
    <source>
        <dbReference type="SAM" id="Coils"/>
    </source>
</evidence>
<evidence type="ECO:0000256" key="1">
    <source>
        <dbReference type="HAMAP-Rule" id="MF_01584"/>
    </source>
</evidence>
<dbReference type="Proteomes" id="UP000189670">
    <property type="component" value="Unassembled WGS sequence"/>
</dbReference>
<dbReference type="EMBL" id="ATBP01000065">
    <property type="protein sequence ID" value="ETR73380.1"/>
    <property type="molecule type" value="Genomic_DNA"/>
</dbReference>
<dbReference type="InterPro" id="IPR007432">
    <property type="entry name" value="DUF480"/>
</dbReference>
<comment type="caution">
    <text evidence="3">The sequence shown here is derived from an EMBL/GenBank/DDBJ whole genome shotgun (WGS) entry which is preliminary data.</text>
</comment>
<comment type="similarity">
    <text evidence="1">Belongs to the UPF0502 family.</text>
</comment>
<feature type="coiled-coil region" evidence="2">
    <location>
        <begin position="183"/>
        <end position="210"/>
    </location>
</feature>
<dbReference type="AlphaFoldDB" id="A0A1V1PF09"/>
<organism evidence="3 4">
    <name type="scientific">Candidatus Magnetoglobus multicellularis str. Araruama</name>
    <dbReference type="NCBI Taxonomy" id="890399"/>
    <lineage>
        <taxon>Bacteria</taxon>
        <taxon>Pseudomonadati</taxon>
        <taxon>Thermodesulfobacteriota</taxon>
        <taxon>Desulfobacteria</taxon>
        <taxon>Desulfobacterales</taxon>
        <taxon>Desulfobacteraceae</taxon>
        <taxon>Candidatus Magnetoglobus</taxon>
    </lineage>
</organism>
<name>A0A1V1PF09_9BACT</name>
<evidence type="ECO:0000313" key="4">
    <source>
        <dbReference type="Proteomes" id="UP000189670"/>
    </source>
</evidence>
<dbReference type="Pfam" id="PF04337">
    <property type="entry name" value="DUF480"/>
    <property type="match status" value="1"/>
</dbReference>
<evidence type="ECO:0000313" key="3">
    <source>
        <dbReference type="EMBL" id="ETR73380.1"/>
    </source>
</evidence>
<accession>A0A1V1PF09</accession>
<dbReference type="HAMAP" id="MF_01584">
    <property type="entry name" value="UPF0502"/>
    <property type="match status" value="1"/>
</dbReference>
<dbReference type="PANTHER" id="PTHR38768">
    <property type="entry name" value="UPF0502 PROTEIN YCEH"/>
    <property type="match status" value="1"/>
</dbReference>
<keyword evidence="2" id="KW-0175">Coiled coil</keyword>